<comment type="caution">
    <text evidence="3">The sequence shown here is derived from an EMBL/GenBank/DDBJ whole genome shotgun (WGS) entry which is preliminary data.</text>
</comment>
<name>A0A9P4VU54_9PEZI</name>
<gene>
    <name evidence="3" type="ORF">M501DRAFT_1054904</name>
</gene>
<evidence type="ECO:0000256" key="2">
    <source>
        <dbReference type="SAM" id="MobiDB-lite"/>
    </source>
</evidence>
<keyword evidence="1" id="KW-0175">Coiled coil</keyword>
<feature type="compositionally biased region" description="Basic and acidic residues" evidence="2">
    <location>
        <begin position="245"/>
        <end position="256"/>
    </location>
</feature>
<keyword evidence="4" id="KW-1185">Reference proteome</keyword>
<proteinExistence type="predicted"/>
<sequence>MGDSAKIPDLTALPTSSSSTFNPSTPSTPDTGANSAKTTNWVLDTNLNSDTQLNAYMDPVIASIRQVHTTQQVMSKMLTGERAAILNEVQELRKALDALDATVKETMMAKEEAKEAQETKKVLTELQSMVKNMMAEKEEKEKDKEEVVVHKSDDTAVWALQSQVNTLMERDAAMQKAMKERDVAMKAMEERNKKEIEELSALYTGRAPRAKLVPIKEELEEIEEGEVREGTRKRGNPFGNPAPRKYNDRHIGDDGRASGGQFRRTRGGTGGGRGHRGVAYRNYYADRDGILRPRLEY</sequence>
<dbReference type="Proteomes" id="UP000799429">
    <property type="component" value="Unassembled WGS sequence"/>
</dbReference>
<evidence type="ECO:0000313" key="4">
    <source>
        <dbReference type="Proteomes" id="UP000799429"/>
    </source>
</evidence>
<protein>
    <submittedName>
        <fullName evidence="3">Uncharacterized protein</fullName>
    </submittedName>
</protein>
<dbReference type="AlphaFoldDB" id="A0A9P4VU54"/>
<evidence type="ECO:0000313" key="3">
    <source>
        <dbReference type="EMBL" id="KAF2842175.1"/>
    </source>
</evidence>
<feature type="region of interest" description="Disordered" evidence="2">
    <location>
        <begin position="1"/>
        <end position="37"/>
    </location>
</feature>
<accession>A0A9P4VU54</accession>
<evidence type="ECO:0000256" key="1">
    <source>
        <dbReference type="SAM" id="Coils"/>
    </source>
</evidence>
<feature type="coiled-coil region" evidence="1">
    <location>
        <begin position="82"/>
        <end position="146"/>
    </location>
</feature>
<dbReference type="EMBL" id="MU006090">
    <property type="protein sequence ID" value="KAF2842175.1"/>
    <property type="molecule type" value="Genomic_DNA"/>
</dbReference>
<organism evidence="3 4">
    <name type="scientific">Patellaria atrata CBS 101060</name>
    <dbReference type="NCBI Taxonomy" id="1346257"/>
    <lineage>
        <taxon>Eukaryota</taxon>
        <taxon>Fungi</taxon>
        <taxon>Dikarya</taxon>
        <taxon>Ascomycota</taxon>
        <taxon>Pezizomycotina</taxon>
        <taxon>Dothideomycetes</taxon>
        <taxon>Dothideomycetes incertae sedis</taxon>
        <taxon>Patellariales</taxon>
        <taxon>Patellariaceae</taxon>
        <taxon>Patellaria</taxon>
    </lineage>
</organism>
<reference evidence="3" key="1">
    <citation type="journal article" date="2020" name="Stud. Mycol.">
        <title>101 Dothideomycetes genomes: a test case for predicting lifestyles and emergence of pathogens.</title>
        <authorList>
            <person name="Haridas S."/>
            <person name="Albert R."/>
            <person name="Binder M."/>
            <person name="Bloem J."/>
            <person name="Labutti K."/>
            <person name="Salamov A."/>
            <person name="Andreopoulos B."/>
            <person name="Baker S."/>
            <person name="Barry K."/>
            <person name="Bills G."/>
            <person name="Bluhm B."/>
            <person name="Cannon C."/>
            <person name="Castanera R."/>
            <person name="Culley D."/>
            <person name="Daum C."/>
            <person name="Ezra D."/>
            <person name="Gonzalez J."/>
            <person name="Henrissat B."/>
            <person name="Kuo A."/>
            <person name="Liang C."/>
            <person name="Lipzen A."/>
            <person name="Lutzoni F."/>
            <person name="Magnuson J."/>
            <person name="Mondo S."/>
            <person name="Nolan M."/>
            <person name="Ohm R."/>
            <person name="Pangilinan J."/>
            <person name="Park H.-J."/>
            <person name="Ramirez L."/>
            <person name="Alfaro M."/>
            <person name="Sun H."/>
            <person name="Tritt A."/>
            <person name="Yoshinaga Y."/>
            <person name="Zwiers L.-H."/>
            <person name="Turgeon B."/>
            <person name="Goodwin S."/>
            <person name="Spatafora J."/>
            <person name="Crous P."/>
            <person name="Grigoriev I."/>
        </authorList>
    </citation>
    <scope>NUCLEOTIDE SEQUENCE</scope>
    <source>
        <strain evidence="3">CBS 101060</strain>
    </source>
</reference>
<feature type="region of interest" description="Disordered" evidence="2">
    <location>
        <begin position="224"/>
        <end position="277"/>
    </location>
</feature>
<feature type="compositionally biased region" description="Low complexity" evidence="2">
    <location>
        <begin position="14"/>
        <end position="29"/>
    </location>
</feature>